<keyword evidence="9" id="KW-1133">Transmembrane helix</keyword>
<dbReference type="InterPro" id="IPR003594">
    <property type="entry name" value="HATPase_dom"/>
</dbReference>
<dbReference type="GO" id="GO:0046983">
    <property type="term" value="F:protein dimerization activity"/>
    <property type="evidence" value="ECO:0007669"/>
    <property type="project" value="InterPro"/>
</dbReference>
<evidence type="ECO:0000256" key="3">
    <source>
        <dbReference type="ARBA" id="ARBA00022553"/>
    </source>
</evidence>
<evidence type="ECO:0000256" key="5">
    <source>
        <dbReference type="ARBA" id="ARBA00022741"/>
    </source>
</evidence>
<protein>
    <recommendedName>
        <fullName evidence="2">histidine kinase</fullName>
        <ecNumber evidence="2">2.7.13.3</ecNumber>
    </recommendedName>
</protein>
<evidence type="ECO:0000256" key="4">
    <source>
        <dbReference type="ARBA" id="ARBA00022679"/>
    </source>
</evidence>
<evidence type="ECO:0000256" key="2">
    <source>
        <dbReference type="ARBA" id="ARBA00012438"/>
    </source>
</evidence>
<dbReference type="SUPFAM" id="SSF55874">
    <property type="entry name" value="ATPase domain of HSP90 chaperone/DNA topoisomerase II/histidine kinase"/>
    <property type="match status" value="1"/>
</dbReference>
<dbReference type="OrthoDB" id="227596at2"/>
<dbReference type="Pfam" id="PF02518">
    <property type="entry name" value="HATPase_c"/>
    <property type="match status" value="1"/>
</dbReference>
<feature type="domain" description="Signal transduction histidine kinase subgroup 3 dimerisation and phosphoacceptor" evidence="11">
    <location>
        <begin position="194"/>
        <end position="259"/>
    </location>
</feature>
<accession>A0A6I3M5I5</accession>
<comment type="catalytic activity">
    <reaction evidence="1">
        <text>ATP + protein L-histidine = ADP + protein N-phospho-L-histidine.</text>
        <dbReference type="EC" id="2.7.13.3"/>
    </reaction>
</comment>
<evidence type="ECO:0000259" key="10">
    <source>
        <dbReference type="Pfam" id="PF02518"/>
    </source>
</evidence>
<dbReference type="Pfam" id="PF07730">
    <property type="entry name" value="HisKA_3"/>
    <property type="match status" value="1"/>
</dbReference>
<evidence type="ECO:0000256" key="9">
    <source>
        <dbReference type="SAM" id="Phobius"/>
    </source>
</evidence>
<dbReference type="RefSeq" id="WP_155052912.1">
    <property type="nucleotide sequence ID" value="NZ_BAAAIB010000002.1"/>
</dbReference>
<evidence type="ECO:0000313" key="12">
    <source>
        <dbReference type="EMBL" id="MTH69890.1"/>
    </source>
</evidence>
<evidence type="ECO:0000256" key="8">
    <source>
        <dbReference type="ARBA" id="ARBA00023012"/>
    </source>
</evidence>
<dbReference type="InterPro" id="IPR050482">
    <property type="entry name" value="Sensor_HK_TwoCompSys"/>
</dbReference>
<name>A0A6I3M5I5_9MICO</name>
<dbReference type="PANTHER" id="PTHR24421">
    <property type="entry name" value="NITRATE/NITRITE SENSOR PROTEIN NARX-RELATED"/>
    <property type="match status" value="1"/>
</dbReference>
<keyword evidence="9" id="KW-0812">Transmembrane</keyword>
<reference evidence="12 13" key="1">
    <citation type="submission" date="2019-11" db="EMBL/GenBank/DDBJ databases">
        <title>Agromyces kandeliae sp. nov., isolated from mangrove soil.</title>
        <authorList>
            <person name="Wang R."/>
        </authorList>
    </citation>
    <scope>NUCLEOTIDE SEQUENCE [LARGE SCALE GENOMIC DNA]</scope>
    <source>
        <strain evidence="12 13">JCM 11433</strain>
    </source>
</reference>
<comment type="caution">
    <text evidence="12">The sequence shown here is derived from an EMBL/GenBank/DDBJ whole genome shotgun (WGS) entry which is preliminary data.</text>
</comment>
<sequence length="416" mass="42704">MPRSARLIPVLAAAVFAVLGSVEIVLDPGFRSAPLAPALVLLPVVAGTLVAAVAPIAGTAVASLMFPVATALGLEGPTGVGVLACFLLPGWAAFRRPPRRSWIAPVSVQVLATVGVAVGGVLSASIGGESSAPASPDLAAAVWENLFFASLAWASWAVGLVARGARDRADRLGRLAAALDAEREAREHAALIEERQRIAREIHDAVAHSVSVMTLQVGAVRSTLAPDAPQAEMLRGIERLGRESVAELRTLVGILRDTDDVPPAAPPTLARAAELVDEVRAAGLEIGFEQRGDLDDVPRGVDVSAYRVLQEALTNVLRHAPGARATVSVERTDGAVVVAVSNTAPVPVPVGAGGGEAAGAPAQQGPVDTPSAAVIGGHGLVGMRERVAMFHGRFSAGPNDDGGFDVRAEFPLEATR</sequence>
<feature type="transmembrane region" description="Helical" evidence="9">
    <location>
        <begin position="6"/>
        <end position="26"/>
    </location>
</feature>
<gene>
    <name evidence="12" type="ORF">GJ743_16075</name>
</gene>
<evidence type="ECO:0000256" key="6">
    <source>
        <dbReference type="ARBA" id="ARBA00022777"/>
    </source>
</evidence>
<dbReference type="AlphaFoldDB" id="A0A6I3M5I5"/>
<dbReference type="InterPro" id="IPR036890">
    <property type="entry name" value="HATPase_C_sf"/>
</dbReference>
<keyword evidence="9" id="KW-0472">Membrane</keyword>
<keyword evidence="5" id="KW-0547">Nucleotide-binding</keyword>
<dbReference type="CDD" id="cd16917">
    <property type="entry name" value="HATPase_UhpB-NarQ-NarX-like"/>
    <property type="match status" value="1"/>
</dbReference>
<keyword evidence="13" id="KW-1185">Reference proteome</keyword>
<proteinExistence type="predicted"/>
<dbReference type="PANTHER" id="PTHR24421:SF10">
    <property type="entry name" value="NITRATE_NITRITE SENSOR PROTEIN NARQ"/>
    <property type="match status" value="1"/>
</dbReference>
<dbReference type="InterPro" id="IPR011712">
    <property type="entry name" value="Sig_transdc_His_kin_sub3_dim/P"/>
</dbReference>
<feature type="transmembrane region" description="Helical" evidence="9">
    <location>
        <begin position="106"/>
        <end position="126"/>
    </location>
</feature>
<feature type="domain" description="Histidine kinase/HSP90-like ATPase" evidence="10">
    <location>
        <begin position="303"/>
        <end position="413"/>
    </location>
</feature>
<dbReference type="GO" id="GO:0016020">
    <property type="term" value="C:membrane"/>
    <property type="evidence" value="ECO:0007669"/>
    <property type="project" value="InterPro"/>
</dbReference>
<keyword evidence="7" id="KW-0067">ATP-binding</keyword>
<dbReference type="EC" id="2.7.13.3" evidence="2"/>
<evidence type="ECO:0000256" key="1">
    <source>
        <dbReference type="ARBA" id="ARBA00000085"/>
    </source>
</evidence>
<evidence type="ECO:0000256" key="7">
    <source>
        <dbReference type="ARBA" id="ARBA00022840"/>
    </source>
</evidence>
<dbReference type="Gene3D" id="1.20.5.1930">
    <property type="match status" value="1"/>
</dbReference>
<dbReference type="Gene3D" id="3.30.565.10">
    <property type="entry name" value="Histidine kinase-like ATPase, C-terminal domain"/>
    <property type="match status" value="1"/>
</dbReference>
<keyword evidence="4" id="KW-0808">Transferase</keyword>
<keyword evidence="6" id="KW-0418">Kinase</keyword>
<evidence type="ECO:0000313" key="13">
    <source>
        <dbReference type="Proteomes" id="UP000433071"/>
    </source>
</evidence>
<keyword evidence="8" id="KW-0902">Two-component regulatory system</keyword>
<dbReference type="Proteomes" id="UP000433071">
    <property type="component" value="Unassembled WGS sequence"/>
</dbReference>
<organism evidence="12 13">
    <name type="scientific">Agromyces bracchium</name>
    <dbReference type="NCBI Taxonomy" id="88376"/>
    <lineage>
        <taxon>Bacteria</taxon>
        <taxon>Bacillati</taxon>
        <taxon>Actinomycetota</taxon>
        <taxon>Actinomycetes</taxon>
        <taxon>Micrococcales</taxon>
        <taxon>Microbacteriaceae</taxon>
        <taxon>Agromyces</taxon>
    </lineage>
</organism>
<dbReference type="GO" id="GO:0000155">
    <property type="term" value="F:phosphorelay sensor kinase activity"/>
    <property type="evidence" value="ECO:0007669"/>
    <property type="project" value="InterPro"/>
</dbReference>
<feature type="transmembrane region" description="Helical" evidence="9">
    <location>
        <begin position="38"/>
        <end position="66"/>
    </location>
</feature>
<dbReference type="GO" id="GO:0005524">
    <property type="term" value="F:ATP binding"/>
    <property type="evidence" value="ECO:0007669"/>
    <property type="project" value="UniProtKB-KW"/>
</dbReference>
<keyword evidence="3" id="KW-0597">Phosphoprotein</keyword>
<dbReference type="EMBL" id="WMLB01000037">
    <property type="protein sequence ID" value="MTH69890.1"/>
    <property type="molecule type" value="Genomic_DNA"/>
</dbReference>
<evidence type="ECO:0000259" key="11">
    <source>
        <dbReference type="Pfam" id="PF07730"/>
    </source>
</evidence>
<feature type="transmembrane region" description="Helical" evidence="9">
    <location>
        <begin position="146"/>
        <end position="165"/>
    </location>
</feature>
<feature type="transmembrane region" description="Helical" evidence="9">
    <location>
        <begin position="78"/>
        <end position="94"/>
    </location>
</feature>